<evidence type="ECO:0000313" key="1">
    <source>
        <dbReference type="EMBL" id="SVB71425.1"/>
    </source>
</evidence>
<dbReference type="AlphaFoldDB" id="A0A382G9E2"/>
<accession>A0A382G9E2</accession>
<name>A0A382G9E2_9ZZZZ</name>
<feature type="non-terminal residue" evidence="1">
    <location>
        <position position="234"/>
    </location>
</feature>
<reference evidence="1" key="1">
    <citation type="submission" date="2018-05" db="EMBL/GenBank/DDBJ databases">
        <authorList>
            <person name="Lanie J.A."/>
            <person name="Ng W.-L."/>
            <person name="Kazmierczak K.M."/>
            <person name="Andrzejewski T.M."/>
            <person name="Davidsen T.M."/>
            <person name="Wayne K.J."/>
            <person name="Tettelin H."/>
            <person name="Glass J.I."/>
            <person name="Rusch D."/>
            <person name="Podicherti R."/>
            <person name="Tsui H.-C.T."/>
            <person name="Winkler M.E."/>
        </authorList>
    </citation>
    <scope>NUCLEOTIDE SEQUENCE</scope>
</reference>
<protein>
    <submittedName>
        <fullName evidence="1">Uncharacterized protein</fullName>
    </submittedName>
</protein>
<dbReference type="EMBL" id="UINC01054107">
    <property type="protein sequence ID" value="SVB71425.1"/>
    <property type="molecule type" value="Genomic_DNA"/>
</dbReference>
<gene>
    <name evidence="1" type="ORF">METZ01_LOCUS224279</name>
</gene>
<sequence length="234" mass="25644">MNGENKMSAIFENEVGNGTATVNEYIDSQGTDLCVEREDIRFYNVAPDRLRIEVTVSNMGYAASGPAIMQLQFAAFGAFVPWTPLQIRRVPPIGASESRLVKTEAMIRSDGTLAAIDGGQKNEDPNLPAAVRRNLLLRTLLRDGKFKSMTTSERIALVGGTGWNLQNARGEAANQGKDMQMPPVDLHQGRSVHWVGNINVLIGNVDVERHMARAFRIYPGKANRSLFFLGGNNG</sequence>
<organism evidence="1">
    <name type="scientific">marine metagenome</name>
    <dbReference type="NCBI Taxonomy" id="408172"/>
    <lineage>
        <taxon>unclassified sequences</taxon>
        <taxon>metagenomes</taxon>
        <taxon>ecological metagenomes</taxon>
    </lineage>
</organism>
<proteinExistence type="predicted"/>